<evidence type="ECO:0000313" key="3">
    <source>
        <dbReference type="EMBL" id="UZA04054.1"/>
    </source>
</evidence>
<evidence type="ECO:0000313" key="2">
    <source>
        <dbReference type="EMBL" id="STY93144.1"/>
    </source>
</evidence>
<name>A0A378PY98_MORBO</name>
<dbReference type="Proteomes" id="UP001163283">
    <property type="component" value="Chromosome"/>
</dbReference>
<sequence>MSSFSQMNIANRHQQGVALVVVLVFLIMILSIGVIALRKSSTDLKVATADQMDNVLLQSSESANQKLEAIVNGSDQDVLYKRVVLSPLGSLGYFINDSNNMGDEFVYCFNPRTNDYLRNTATIFRGTGMLENNGGICGQGDTFEYTSARQSVVTQVNLTQPRKSEENNENAFGFEHIPYGQSATLGEATVYDFEVHTTSLIPAYGTPGNCLTRRTTETNDTLMDCMADTGTPHKTIYQQVTVAQTSTLANR</sequence>
<evidence type="ECO:0000313" key="7">
    <source>
        <dbReference type="Proteomes" id="UP001163632"/>
    </source>
</evidence>
<dbReference type="AlphaFoldDB" id="A0A378PY98"/>
<dbReference type="EMBL" id="CP087830">
    <property type="protein sequence ID" value="UZA04054.1"/>
    <property type="molecule type" value="Genomic_DNA"/>
</dbReference>
<organism evidence="2 5">
    <name type="scientific">Moraxella bovis</name>
    <dbReference type="NCBI Taxonomy" id="476"/>
    <lineage>
        <taxon>Bacteria</taxon>
        <taxon>Pseudomonadati</taxon>
        <taxon>Pseudomonadota</taxon>
        <taxon>Gammaproteobacteria</taxon>
        <taxon>Moraxellales</taxon>
        <taxon>Moraxellaceae</taxon>
        <taxon>Moraxella</taxon>
    </lineage>
</organism>
<evidence type="ECO:0000313" key="5">
    <source>
        <dbReference type="Proteomes" id="UP000254133"/>
    </source>
</evidence>
<dbReference type="Proteomes" id="UP000254133">
    <property type="component" value="Unassembled WGS sequence"/>
</dbReference>
<keyword evidence="1" id="KW-1133">Transmembrane helix</keyword>
<feature type="transmembrane region" description="Helical" evidence="1">
    <location>
        <begin position="16"/>
        <end position="37"/>
    </location>
</feature>
<reference evidence="3 6" key="2">
    <citation type="journal article" date="2022" name="BMC Microbiol.">
        <title>Whole genome sequencing of Moraxella bovis strains from North America reveals two genotypes with different genetic determinants.</title>
        <authorList>
            <person name="Wynn E.L."/>
            <person name="Hille M.M."/>
            <person name="Loy J.D."/>
            <person name="Schuller G."/>
            <person name="Kuhn K.L."/>
            <person name="Dickey A.M."/>
            <person name="Bono J.L."/>
            <person name="Clawson M.L."/>
        </authorList>
    </citation>
    <scope>NUCLEOTIDE SEQUENCE</scope>
    <source>
        <strain evidence="3">SAM102599</strain>
        <strain evidence="4 6">SAM57978</strain>
    </source>
</reference>
<evidence type="ECO:0000256" key="1">
    <source>
        <dbReference type="SAM" id="Phobius"/>
    </source>
</evidence>
<dbReference type="EMBL" id="CP087781">
    <property type="protein sequence ID" value="UZA52524.1"/>
    <property type="molecule type" value="Genomic_DNA"/>
</dbReference>
<protein>
    <submittedName>
        <fullName evidence="2 3">Pilus assembly protein PilX</fullName>
    </submittedName>
</protein>
<dbReference type="GeneID" id="77189113"/>
<dbReference type="EMBL" id="UGPZ01000003">
    <property type="protein sequence ID" value="STY93144.1"/>
    <property type="molecule type" value="Genomic_DNA"/>
</dbReference>
<gene>
    <name evidence="3" type="ORF">LP092_04735</name>
    <name evidence="4" type="ORF">LP129_05130</name>
    <name evidence="2" type="ORF">NCTC9426_01861</name>
</gene>
<keyword evidence="7" id="KW-1185">Reference proteome</keyword>
<accession>A0A378PY98</accession>
<reference evidence="2 5" key="1">
    <citation type="submission" date="2018-06" db="EMBL/GenBank/DDBJ databases">
        <authorList>
            <consortium name="Pathogen Informatics"/>
            <person name="Doyle S."/>
        </authorList>
    </citation>
    <scope>NUCLEOTIDE SEQUENCE [LARGE SCALE GENOMIC DNA]</scope>
    <source>
        <strain evidence="2 5">NCTC9426</strain>
    </source>
</reference>
<evidence type="ECO:0000313" key="4">
    <source>
        <dbReference type="EMBL" id="UZA52524.1"/>
    </source>
</evidence>
<proteinExistence type="predicted"/>
<evidence type="ECO:0000313" key="6">
    <source>
        <dbReference type="Proteomes" id="UP001163283"/>
    </source>
</evidence>
<keyword evidence="1" id="KW-0812">Transmembrane</keyword>
<keyword evidence="1" id="KW-0472">Membrane</keyword>
<dbReference type="Proteomes" id="UP001163632">
    <property type="component" value="Chromosome"/>
</dbReference>
<dbReference type="RefSeq" id="WP_143821690.1">
    <property type="nucleotide sequence ID" value="NZ_CP030241.1"/>
</dbReference>